<comment type="caution">
    <text evidence="3">The sequence shown here is derived from an EMBL/GenBank/DDBJ whole genome shotgun (WGS) entry which is preliminary data.</text>
</comment>
<feature type="chain" id="PRO_5020182780" description="Lipoprotein" evidence="2">
    <location>
        <begin position="18"/>
        <end position="322"/>
    </location>
</feature>
<dbReference type="AlphaFoldDB" id="A0A4R6YIM0"/>
<reference evidence="3 4" key="1">
    <citation type="submission" date="2019-03" db="EMBL/GenBank/DDBJ databases">
        <title>Genomic Encyclopedia of Type Strains, Phase IV (KMG-IV): sequencing the most valuable type-strain genomes for metagenomic binning, comparative biology and taxonomic classification.</title>
        <authorList>
            <person name="Goeker M."/>
        </authorList>
    </citation>
    <scope>NUCLEOTIDE SEQUENCE [LARGE SCALE GENOMIC DNA]</scope>
    <source>
        <strain evidence="3 4">DSM 21667</strain>
    </source>
</reference>
<dbReference type="OrthoDB" id="6997359at2"/>
<evidence type="ECO:0008006" key="5">
    <source>
        <dbReference type="Google" id="ProtNLM"/>
    </source>
</evidence>
<protein>
    <recommendedName>
        <fullName evidence="5">Lipoprotein</fullName>
    </recommendedName>
</protein>
<evidence type="ECO:0000256" key="2">
    <source>
        <dbReference type="SAM" id="SignalP"/>
    </source>
</evidence>
<name>A0A4R6YIM0_9GAMM</name>
<feature type="signal peptide" evidence="2">
    <location>
        <begin position="1"/>
        <end position="17"/>
    </location>
</feature>
<organism evidence="3 4">
    <name type="scientific">Tahibacter aquaticus</name>
    <dbReference type="NCBI Taxonomy" id="520092"/>
    <lineage>
        <taxon>Bacteria</taxon>
        <taxon>Pseudomonadati</taxon>
        <taxon>Pseudomonadota</taxon>
        <taxon>Gammaproteobacteria</taxon>
        <taxon>Lysobacterales</taxon>
        <taxon>Rhodanobacteraceae</taxon>
        <taxon>Tahibacter</taxon>
    </lineage>
</organism>
<evidence type="ECO:0000256" key="1">
    <source>
        <dbReference type="SAM" id="Coils"/>
    </source>
</evidence>
<accession>A0A4R6YIM0</accession>
<sequence>MRSFLAAVALAMLGGCAAWQPKFDPNDLNDARPVADPLVVRDAEDGLRKTRALRTLTESAASNRRDATFYASEVAFYGSLIAGIGVSTESIAATNTGGGAALLATLVPGRYQLPKQREAFSKAAERAACLEQKLVEAGVWEDGQAPKPGGVKAAIGAVAPPPVPTPLDTAHANLLAGLNVAATTHTTLVKRAAPVLGGVPAAPLVAASTQDIQDARESLDQANAAVQTFETDKTTLVSATTEALRLIVQKLQASLDAVELSGLTRDQVVKLIAEAEKKKDQATTSARSVAALQQSGEDAAKTAAIAGALSGFSAESQLCSGL</sequence>
<evidence type="ECO:0000313" key="4">
    <source>
        <dbReference type="Proteomes" id="UP000295293"/>
    </source>
</evidence>
<feature type="coiled-coil region" evidence="1">
    <location>
        <begin position="205"/>
        <end position="232"/>
    </location>
</feature>
<dbReference type="EMBL" id="SNZH01000028">
    <property type="protein sequence ID" value="TDR36593.1"/>
    <property type="molecule type" value="Genomic_DNA"/>
</dbReference>
<keyword evidence="1" id="KW-0175">Coiled coil</keyword>
<dbReference type="PROSITE" id="PS51257">
    <property type="entry name" value="PROKAR_LIPOPROTEIN"/>
    <property type="match status" value="1"/>
</dbReference>
<keyword evidence="2" id="KW-0732">Signal</keyword>
<dbReference type="Proteomes" id="UP000295293">
    <property type="component" value="Unassembled WGS sequence"/>
</dbReference>
<gene>
    <name evidence="3" type="ORF">DFR29_12814</name>
</gene>
<proteinExistence type="predicted"/>
<keyword evidence="4" id="KW-1185">Reference proteome</keyword>
<evidence type="ECO:0000313" key="3">
    <source>
        <dbReference type="EMBL" id="TDR36593.1"/>
    </source>
</evidence>
<dbReference type="RefSeq" id="WP_133821881.1">
    <property type="nucleotide sequence ID" value="NZ_SNZH01000028.1"/>
</dbReference>